<dbReference type="RefSeq" id="XP_067765853.1">
    <property type="nucleotide sequence ID" value="XM_067906585.1"/>
</dbReference>
<dbReference type="Proteomes" id="UP000018208">
    <property type="component" value="Unassembled WGS sequence"/>
</dbReference>
<keyword evidence="2" id="KW-1185">Reference proteome</keyword>
<comment type="caution">
    <text evidence="1">The sequence shown here is derived from an EMBL/GenBank/DDBJ whole genome shotgun (WGS) entry which is preliminary data.</text>
</comment>
<organism evidence="1 2">
    <name type="scientific">Spironucleus salmonicida</name>
    <dbReference type="NCBI Taxonomy" id="348837"/>
    <lineage>
        <taxon>Eukaryota</taxon>
        <taxon>Metamonada</taxon>
        <taxon>Diplomonadida</taxon>
        <taxon>Hexamitidae</taxon>
        <taxon>Hexamitinae</taxon>
        <taxon>Spironucleus</taxon>
    </lineage>
</organism>
<accession>A0A9P8LVI3</accession>
<dbReference type="AlphaFoldDB" id="A0A9P8LVI3"/>
<evidence type="ECO:0000313" key="2">
    <source>
        <dbReference type="Proteomes" id="UP000018208"/>
    </source>
</evidence>
<proteinExistence type="predicted"/>
<dbReference type="GeneID" id="94296725"/>
<dbReference type="EMBL" id="AUWU02000003">
    <property type="protein sequence ID" value="KAH0575080.1"/>
    <property type="molecule type" value="Genomic_DNA"/>
</dbReference>
<evidence type="ECO:0000313" key="1">
    <source>
        <dbReference type="EMBL" id="KAH0575080.1"/>
    </source>
</evidence>
<sequence>MKQNFISFADITKFSLNFNFPLQMQNHKIHQFQLADNHEVTSDIAKLVPTYASRLCDSSDISFQIYYSFPLTSCTAQASRTCKMVMDAIRRVDEFWKNQNAISAKNQDWRIRYGTELMEENQNWKLSQKERHKAVLVRSGFVS</sequence>
<reference evidence="1 2" key="1">
    <citation type="journal article" date="2014" name="PLoS Genet.">
        <title>The Genome of Spironucleus salmonicida Highlights a Fish Pathogen Adapted to Fluctuating Environments.</title>
        <authorList>
            <person name="Xu F."/>
            <person name="Jerlstrom-Hultqvist J."/>
            <person name="Einarsson E."/>
            <person name="Astvaldsson A."/>
            <person name="Svard S.G."/>
            <person name="Andersson J.O."/>
        </authorList>
    </citation>
    <scope>NUCLEOTIDE SEQUENCE [LARGE SCALE GENOMIC DNA]</scope>
    <source>
        <strain evidence="1 2">ATCC 50377</strain>
    </source>
</reference>
<name>A0A9P8LVI3_9EUKA</name>
<gene>
    <name evidence="1" type="ORF">SS50377_22702</name>
</gene>
<dbReference type="KEGG" id="ssao:94296725"/>
<protein>
    <submittedName>
        <fullName evidence="1">Uncharacterized protein</fullName>
    </submittedName>
</protein>